<dbReference type="EMBL" id="JAGSOH010000057">
    <property type="protein sequence ID" value="MBR7828485.1"/>
    <property type="molecule type" value="Genomic_DNA"/>
</dbReference>
<evidence type="ECO:0000256" key="3">
    <source>
        <dbReference type="ARBA" id="ARBA00022833"/>
    </source>
</evidence>
<dbReference type="Pfam" id="PF07969">
    <property type="entry name" value="Amidohydro_3"/>
    <property type="match status" value="1"/>
</dbReference>
<sequence>MRTAEYADLLLTGARVRSGAGRWSEAVAVRGGRIAAVGTRAELAALAGPRTRVVDAGGHGLVVPGFQDAHVHAPFAGRNRLRLWLNDLAGRQAYLDAIAEYARTHPDEPWIVGGGWAMEYFPGGTPRKEDLDAIVPDRPVFLFNRDVHGAWVNSKTLEMAGITGETPDPADGRIERDPATGEATGTVHEGVAYRINEHVVPEPTRAEWEAAILNAQEYLHGLGITGWQDAWVTPQTQAAYETLAADGRLTARVAGALWWERTRGLEQIDDLRARREQALKVRAPGHALGSGFHPTTIKIMTDGILENHTGALFEPYCDGCGGHGADDAESSESGHGAGRGLTYVEPELLAAALAELDAAGFQVHMHAIGDRAVHNALNAVAAAKAVNGPSRNRHHIAHVQVIRPSDIARFAELDVIANCQAYWAQHEPQMDELTVPFLGPERAAQQYPFASLLAAGTRLAMGSDWAVTTANPLEQLEVAVTRIDPEHRDNPSFLPLQRLTIDQAFDAFTAGSAYVNHDDQGGRIEPGARADLVLLDTDVFDPEFTANGRAPIADAKVKLTIAAGEVVYEA</sequence>
<dbReference type="Pfam" id="PF22039">
    <property type="entry name" value="HUTI_composite_bact"/>
    <property type="match status" value="1"/>
</dbReference>
<accession>A0A941E8Z3</accession>
<dbReference type="InterPro" id="IPR032466">
    <property type="entry name" value="Metal_Hydrolase"/>
</dbReference>
<dbReference type="Gene3D" id="2.30.40.10">
    <property type="entry name" value="Urease, subunit C, domain 1"/>
    <property type="match status" value="1"/>
</dbReference>
<evidence type="ECO:0000256" key="2">
    <source>
        <dbReference type="ARBA" id="ARBA00022801"/>
    </source>
</evidence>
<evidence type="ECO:0000259" key="5">
    <source>
        <dbReference type="Pfam" id="PF22039"/>
    </source>
</evidence>
<dbReference type="RefSeq" id="WP_212519617.1">
    <property type="nucleotide sequence ID" value="NZ_JAGSOH010000057.1"/>
</dbReference>
<evidence type="ECO:0000313" key="6">
    <source>
        <dbReference type="EMBL" id="MBR7828485.1"/>
    </source>
</evidence>
<dbReference type="GO" id="GO:0046872">
    <property type="term" value="F:metal ion binding"/>
    <property type="evidence" value="ECO:0007669"/>
    <property type="project" value="UniProtKB-KW"/>
</dbReference>
<dbReference type="InterPro" id="IPR033932">
    <property type="entry name" value="YtcJ-like"/>
</dbReference>
<dbReference type="InterPro" id="IPR013108">
    <property type="entry name" value="Amidohydro_3"/>
</dbReference>
<feature type="domain" description="Aminodeoxyfutalosine deaminase/Imidazolonepropionase-like composite" evidence="5">
    <location>
        <begin position="26"/>
        <end position="45"/>
    </location>
</feature>
<dbReference type="SUPFAM" id="SSF51556">
    <property type="entry name" value="Metallo-dependent hydrolases"/>
    <property type="match status" value="1"/>
</dbReference>
<dbReference type="AlphaFoldDB" id="A0A941E8Z3"/>
<keyword evidence="1" id="KW-0479">Metal-binding</keyword>
<dbReference type="GO" id="GO:0016810">
    <property type="term" value="F:hydrolase activity, acting on carbon-nitrogen (but not peptide) bonds"/>
    <property type="evidence" value="ECO:0007669"/>
    <property type="project" value="InterPro"/>
</dbReference>
<dbReference type="CDD" id="cd01300">
    <property type="entry name" value="YtcJ_like"/>
    <property type="match status" value="1"/>
</dbReference>
<dbReference type="Gene3D" id="3.10.310.70">
    <property type="match status" value="1"/>
</dbReference>
<keyword evidence="2" id="KW-0378">Hydrolase</keyword>
<keyword evidence="7" id="KW-1185">Reference proteome</keyword>
<evidence type="ECO:0000313" key="7">
    <source>
        <dbReference type="Proteomes" id="UP000676325"/>
    </source>
</evidence>
<dbReference type="PANTHER" id="PTHR22642">
    <property type="entry name" value="IMIDAZOLONEPROPIONASE"/>
    <property type="match status" value="1"/>
</dbReference>
<dbReference type="SUPFAM" id="SSF51338">
    <property type="entry name" value="Composite domain of metallo-dependent hydrolases"/>
    <property type="match status" value="1"/>
</dbReference>
<reference evidence="6" key="1">
    <citation type="submission" date="2021-04" db="EMBL/GenBank/DDBJ databases">
        <title>Genome based classification of Actinospica acidithermotolerans sp. nov., an actinobacterium isolated from an Indonesian hot spring.</title>
        <authorList>
            <person name="Kusuma A.B."/>
            <person name="Putra K.E."/>
            <person name="Nafisah S."/>
            <person name="Loh J."/>
            <person name="Nouioui I."/>
            <person name="Goodfellow M."/>
        </authorList>
    </citation>
    <scope>NUCLEOTIDE SEQUENCE</scope>
    <source>
        <strain evidence="6">MGRD01-02</strain>
    </source>
</reference>
<dbReference type="Gene3D" id="3.20.20.140">
    <property type="entry name" value="Metal-dependent hydrolases"/>
    <property type="match status" value="1"/>
</dbReference>
<keyword evidence="3" id="KW-0862">Zinc</keyword>
<dbReference type="PANTHER" id="PTHR22642:SF2">
    <property type="entry name" value="PROTEIN LONG AFTER FAR-RED 3"/>
    <property type="match status" value="1"/>
</dbReference>
<protein>
    <submittedName>
        <fullName evidence="6">Amidohydrolase</fullName>
    </submittedName>
</protein>
<evidence type="ECO:0000259" key="4">
    <source>
        <dbReference type="Pfam" id="PF07969"/>
    </source>
</evidence>
<dbReference type="Proteomes" id="UP000676325">
    <property type="component" value="Unassembled WGS sequence"/>
</dbReference>
<evidence type="ECO:0000256" key="1">
    <source>
        <dbReference type="ARBA" id="ARBA00022723"/>
    </source>
</evidence>
<feature type="domain" description="Amidohydrolase 3" evidence="4">
    <location>
        <begin position="52"/>
        <end position="568"/>
    </location>
</feature>
<organism evidence="6 7">
    <name type="scientific">Actinospica acidithermotolerans</name>
    <dbReference type="NCBI Taxonomy" id="2828514"/>
    <lineage>
        <taxon>Bacteria</taxon>
        <taxon>Bacillati</taxon>
        <taxon>Actinomycetota</taxon>
        <taxon>Actinomycetes</taxon>
        <taxon>Catenulisporales</taxon>
        <taxon>Actinospicaceae</taxon>
        <taxon>Actinospica</taxon>
    </lineage>
</organism>
<proteinExistence type="predicted"/>
<gene>
    <name evidence="6" type="ORF">KDK95_19395</name>
</gene>
<name>A0A941E8Z3_9ACTN</name>
<comment type="caution">
    <text evidence="6">The sequence shown here is derived from an EMBL/GenBank/DDBJ whole genome shotgun (WGS) entry which is preliminary data.</text>
</comment>
<dbReference type="InterPro" id="IPR011059">
    <property type="entry name" value="Metal-dep_hydrolase_composite"/>
</dbReference>
<dbReference type="InterPro" id="IPR054418">
    <property type="entry name" value="MQNX/HUTI_composite_N"/>
</dbReference>